<feature type="compositionally biased region" description="Acidic residues" evidence="14">
    <location>
        <begin position="124"/>
        <end position="139"/>
    </location>
</feature>
<feature type="compositionally biased region" description="Polar residues" evidence="14">
    <location>
        <begin position="36"/>
        <end position="47"/>
    </location>
</feature>
<sequence>MQQATTSGAQAKLRLHLLPADFNVVASRSPPHLDHNAQSQQTMSPSSLVAHYKSPHATQSFSSELPHLPEDGANVEQQKTAYLAALRANTTKLQDEVNVYLTQKMDEDKVAESARGKSSKDMEEREENMYGEEDPEETG</sequence>
<evidence type="ECO:0000313" key="15">
    <source>
        <dbReference type="EMBL" id="UJO11528.1"/>
    </source>
</evidence>
<keyword evidence="7" id="KW-0819">tRNA processing</keyword>
<dbReference type="OrthoDB" id="2288868at2759"/>
<evidence type="ECO:0000256" key="9">
    <source>
        <dbReference type="ARBA" id="ARBA00023015"/>
    </source>
</evidence>
<comment type="subunit">
    <text evidence="4">Component of the EKC/KEOPS complex composed of at least BUD32, CGI121, GON7, KAE1 and PCC1; the whole complex dimerizes.</text>
</comment>
<evidence type="ECO:0000256" key="12">
    <source>
        <dbReference type="ARBA" id="ARBA00023242"/>
    </source>
</evidence>
<protein>
    <recommendedName>
        <fullName evidence="5">EKC/KEOPS complex subunit GON7</fullName>
    </recommendedName>
</protein>
<dbReference type="GO" id="GO:0000781">
    <property type="term" value="C:chromosome, telomeric region"/>
    <property type="evidence" value="ECO:0007669"/>
    <property type="project" value="UniProtKB-SubCell"/>
</dbReference>
<evidence type="ECO:0000256" key="13">
    <source>
        <dbReference type="ARBA" id="ARBA00025393"/>
    </source>
</evidence>
<accession>A0A9Q8L7B6</accession>
<feature type="compositionally biased region" description="Basic and acidic residues" evidence="14">
    <location>
        <begin position="106"/>
        <end position="123"/>
    </location>
</feature>
<comment type="function">
    <text evidence="13">Component of the EKC/KEOPS complex that is required for the formation of a threonylcarbamoyl group on adenosine at position 37 (t(6)A37) in tRNAs that read codons beginning with adenine. The complex is probably involved in the transfer of the threonylcarbamoyl moiety of threonylcarbamoyl-AMP (TC-AMP) to the N6 group of A37. GON7 likely plays a supporting role to the catalytic subunit KAE1 in the complex. The EKC/KEOPS complex also promotes both telomere uncapping and telomere elongation. The complex is required for efficient recruitment of transcriptional coactivators.</text>
</comment>
<evidence type="ECO:0000256" key="1">
    <source>
        <dbReference type="ARBA" id="ARBA00004123"/>
    </source>
</evidence>
<reference evidence="15" key="2">
    <citation type="journal article" date="2022" name="Microb. Genom.">
        <title>A chromosome-scale genome assembly of the tomato pathogen Cladosporium fulvum reveals a compartmentalized genome architecture and the presence of a dispensable chromosome.</title>
        <authorList>
            <person name="Zaccaron A.Z."/>
            <person name="Chen L.H."/>
            <person name="Samaras A."/>
            <person name="Stergiopoulos I."/>
        </authorList>
    </citation>
    <scope>NUCLEOTIDE SEQUENCE</scope>
    <source>
        <strain evidence="15">Race5_Kim</strain>
    </source>
</reference>
<keyword evidence="6" id="KW-0158">Chromosome</keyword>
<keyword evidence="12" id="KW-0539">Nucleus</keyword>
<dbReference type="GeneID" id="71981128"/>
<keyword evidence="11" id="KW-0804">Transcription</keyword>
<name>A0A9Q8L7B6_PASFU</name>
<reference evidence="15" key="1">
    <citation type="submission" date="2021-12" db="EMBL/GenBank/DDBJ databases">
        <authorList>
            <person name="Zaccaron A."/>
            <person name="Stergiopoulos I."/>
        </authorList>
    </citation>
    <scope>NUCLEOTIDE SEQUENCE</scope>
    <source>
        <strain evidence="15">Race5_Kim</strain>
    </source>
</reference>
<feature type="region of interest" description="Disordered" evidence="14">
    <location>
        <begin position="106"/>
        <end position="139"/>
    </location>
</feature>
<dbReference type="AlphaFoldDB" id="A0A9Q8L7B6"/>
<evidence type="ECO:0000256" key="6">
    <source>
        <dbReference type="ARBA" id="ARBA00022454"/>
    </source>
</evidence>
<keyword evidence="8" id="KW-0779">Telomere</keyword>
<dbReference type="OMA" id="PHESKAQ"/>
<dbReference type="RefSeq" id="XP_047755894.1">
    <property type="nucleotide sequence ID" value="XM_047900398.1"/>
</dbReference>
<evidence type="ECO:0000256" key="3">
    <source>
        <dbReference type="ARBA" id="ARBA00008529"/>
    </source>
</evidence>
<dbReference type="GO" id="GO:0008033">
    <property type="term" value="P:tRNA processing"/>
    <property type="evidence" value="ECO:0007669"/>
    <property type="project" value="UniProtKB-KW"/>
</dbReference>
<evidence type="ECO:0000256" key="4">
    <source>
        <dbReference type="ARBA" id="ARBA00011534"/>
    </source>
</evidence>
<comment type="similarity">
    <text evidence="3">Belongs to the GON7 family.</text>
</comment>
<dbReference type="KEGG" id="ffu:CLAFUR5_01250"/>
<evidence type="ECO:0000256" key="5">
    <source>
        <dbReference type="ARBA" id="ARBA00019746"/>
    </source>
</evidence>
<evidence type="ECO:0000256" key="2">
    <source>
        <dbReference type="ARBA" id="ARBA00004574"/>
    </source>
</evidence>
<evidence type="ECO:0000256" key="14">
    <source>
        <dbReference type="SAM" id="MobiDB-lite"/>
    </source>
</evidence>
<evidence type="ECO:0000313" key="16">
    <source>
        <dbReference type="Proteomes" id="UP000756132"/>
    </source>
</evidence>
<organism evidence="15 16">
    <name type="scientific">Passalora fulva</name>
    <name type="common">Tomato leaf mold</name>
    <name type="synonym">Cladosporium fulvum</name>
    <dbReference type="NCBI Taxonomy" id="5499"/>
    <lineage>
        <taxon>Eukaryota</taxon>
        <taxon>Fungi</taxon>
        <taxon>Dikarya</taxon>
        <taxon>Ascomycota</taxon>
        <taxon>Pezizomycotina</taxon>
        <taxon>Dothideomycetes</taxon>
        <taxon>Dothideomycetidae</taxon>
        <taxon>Mycosphaerellales</taxon>
        <taxon>Mycosphaerellaceae</taxon>
        <taxon>Fulvia</taxon>
    </lineage>
</organism>
<evidence type="ECO:0000256" key="11">
    <source>
        <dbReference type="ARBA" id="ARBA00023163"/>
    </source>
</evidence>
<feature type="region of interest" description="Disordered" evidence="14">
    <location>
        <begin position="28"/>
        <end position="70"/>
    </location>
</feature>
<evidence type="ECO:0000256" key="8">
    <source>
        <dbReference type="ARBA" id="ARBA00022895"/>
    </source>
</evidence>
<dbReference type="Proteomes" id="UP000756132">
    <property type="component" value="Chromosome 1"/>
</dbReference>
<evidence type="ECO:0000256" key="10">
    <source>
        <dbReference type="ARBA" id="ARBA00023159"/>
    </source>
</evidence>
<dbReference type="EMBL" id="CP090163">
    <property type="protein sequence ID" value="UJO11528.1"/>
    <property type="molecule type" value="Genomic_DNA"/>
</dbReference>
<dbReference type="GO" id="GO:0005634">
    <property type="term" value="C:nucleus"/>
    <property type="evidence" value="ECO:0007669"/>
    <property type="project" value="UniProtKB-SubCell"/>
</dbReference>
<dbReference type="InterPro" id="IPR014849">
    <property type="entry name" value="EKC/KEOPS_Gon7"/>
</dbReference>
<comment type="subcellular location">
    <subcellularLocation>
        <location evidence="2">Chromosome</location>
        <location evidence="2">Telomere</location>
    </subcellularLocation>
    <subcellularLocation>
        <location evidence="1">Nucleus</location>
    </subcellularLocation>
</comment>
<keyword evidence="10" id="KW-0010">Activator</keyword>
<gene>
    <name evidence="15" type="ORF">CLAFUR5_01250</name>
</gene>
<dbReference type="Pfam" id="PF08738">
    <property type="entry name" value="Gon7"/>
    <property type="match status" value="1"/>
</dbReference>
<keyword evidence="9" id="KW-0805">Transcription regulation</keyword>
<proteinExistence type="inferred from homology"/>
<keyword evidence="16" id="KW-1185">Reference proteome</keyword>
<evidence type="ECO:0000256" key="7">
    <source>
        <dbReference type="ARBA" id="ARBA00022694"/>
    </source>
</evidence>